<sequence length="87" mass="9928">MLQRQVYRMPKAGSINHLKQQTEEFRPPMADQVCIAVRAIGLNFADVFAMQGLYSATPEGPFIPVWSFQGRWWLWAKPCRSGGWVTA</sequence>
<evidence type="ECO:0008006" key="3">
    <source>
        <dbReference type="Google" id="ProtNLM"/>
    </source>
</evidence>
<dbReference type="InterPro" id="IPR011032">
    <property type="entry name" value="GroES-like_sf"/>
</dbReference>
<name>A0A2T5YCK8_9BACT</name>
<dbReference type="AlphaFoldDB" id="A0A2T5YCK8"/>
<keyword evidence="2" id="KW-1185">Reference proteome</keyword>
<protein>
    <recommendedName>
        <fullName evidence="3">Alcohol dehydrogenase-like protein</fullName>
    </recommendedName>
</protein>
<evidence type="ECO:0000313" key="2">
    <source>
        <dbReference type="Proteomes" id="UP000244225"/>
    </source>
</evidence>
<dbReference type="Gene3D" id="3.90.180.10">
    <property type="entry name" value="Medium-chain alcohol dehydrogenases, catalytic domain"/>
    <property type="match status" value="1"/>
</dbReference>
<dbReference type="Proteomes" id="UP000244225">
    <property type="component" value="Unassembled WGS sequence"/>
</dbReference>
<dbReference type="RefSeq" id="WP_245905196.1">
    <property type="nucleotide sequence ID" value="NZ_QBKI01000012.1"/>
</dbReference>
<comment type="caution">
    <text evidence="1">The sequence shown here is derived from an EMBL/GenBank/DDBJ whole genome shotgun (WGS) entry which is preliminary data.</text>
</comment>
<evidence type="ECO:0000313" key="1">
    <source>
        <dbReference type="EMBL" id="PTX14214.1"/>
    </source>
</evidence>
<dbReference type="SUPFAM" id="SSF50129">
    <property type="entry name" value="GroES-like"/>
    <property type="match status" value="1"/>
</dbReference>
<reference evidence="1 2" key="1">
    <citation type="submission" date="2018-04" db="EMBL/GenBank/DDBJ databases">
        <title>Genomic Encyclopedia of Archaeal and Bacterial Type Strains, Phase II (KMG-II): from individual species to whole genera.</title>
        <authorList>
            <person name="Goeker M."/>
        </authorList>
    </citation>
    <scope>NUCLEOTIDE SEQUENCE [LARGE SCALE GENOMIC DNA]</scope>
    <source>
        <strain evidence="1 2">DSM 100162</strain>
    </source>
</reference>
<gene>
    <name evidence="1" type="ORF">C8N40_11261</name>
</gene>
<accession>A0A2T5YCK8</accession>
<dbReference type="EMBL" id="QBKI01000012">
    <property type="protein sequence ID" value="PTX14214.1"/>
    <property type="molecule type" value="Genomic_DNA"/>
</dbReference>
<proteinExistence type="predicted"/>
<organism evidence="1 2">
    <name type="scientific">Pontibacter mucosus</name>
    <dbReference type="NCBI Taxonomy" id="1649266"/>
    <lineage>
        <taxon>Bacteria</taxon>
        <taxon>Pseudomonadati</taxon>
        <taxon>Bacteroidota</taxon>
        <taxon>Cytophagia</taxon>
        <taxon>Cytophagales</taxon>
        <taxon>Hymenobacteraceae</taxon>
        <taxon>Pontibacter</taxon>
    </lineage>
</organism>